<comment type="caution">
    <text evidence="3">The sequence shown here is derived from an EMBL/GenBank/DDBJ whole genome shotgun (WGS) entry which is preliminary data.</text>
</comment>
<dbReference type="Pfam" id="PF13086">
    <property type="entry name" value="AAA_11"/>
    <property type="match status" value="1"/>
</dbReference>
<proteinExistence type="predicted"/>
<evidence type="ECO:0000313" key="4">
    <source>
        <dbReference type="Proteomes" id="UP001151760"/>
    </source>
</evidence>
<dbReference type="InterPro" id="IPR041677">
    <property type="entry name" value="DNA2/NAM7_AAA_11"/>
</dbReference>
<evidence type="ECO:0000313" key="3">
    <source>
        <dbReference type="EMBL" id="GJT29581.1"/>
    </source>
</evidence>
<dbReference type="PANTHER" id="PTHR10887:SF442">
    <property type="entry name" value="DNA HELICASE"/>
    <property type="match status" value="1"/>
</dbReference>
<evidence type="ECO:0000259" key="1">
    <source>
        <dbReference type="Pfam" id="PF13086"/>
    </source>
</evidence>
<dbReference type="SUPFAM" id="SSF52540">
    <property type="entry name" value="P-loop containing nucleoside triphosphate hydrolases"/>
    <property type="match status" value="1"/>
</dbReference>
<dbReference type="GO" id="GO:0016787">
    <property type="term" value="F:hydrolase activity"/>
    <property type="evidence" value="ECO:0007669"/>
    <property type="project" value="UniProtKB-KW"/>
</dbReference>
<dbReference type="InterPro" id="IPR047187">
    <property type="entry name" value="SF1_C_Upf1"/>
</dbReference>
<name>A0ABQ5CUL7_9ASTR</name>
<organism evidence="3 4">
    <name type="scientific">Tanacetum coccineum</name>
    <dbReference type="NCBI Taxonomy" id="301880"/>
    <lineage>
        <taxon>Eukaryota</taxon>
        <taxon>Viridiplantae</taxon>
        <taxon>Streptophyta</taxon>
        <taxon>Embryophyta</taxon>
        <taxon>Tracheophyta</taxon>
        <taxon>Spermatophyta</taxon>
        <taxon>Magnoliopsida</taxon>
        <taxon>eudicotyledons</taxon>
        <taxon>Gunneridae</taxon>
        <taxon>Pentapetalae</taxon>
        <taxon>asterids</taxon>
        <taxon>campanulids</taxon>
        <taxon>Asterales</taxon>
        <taxon>Asteraceae</taxon>
        <taxon>Asteroideae</taxon>
        <taxon>Anthemideae</taxon>
        <taxon>Anthemidinae</taxon>
        <taxon>Tanacetum</taxon>
    </lineage>
</organism>
<feature type="domain" description="DNA2/NAM7 helicase helicase" evidence="1">
    <location>
        <begin position="61"/>
        <end position="136"/>
    </location>
</feature>
<dbReference type="InterPro" id="IPR041679">
    <property type="entry name" value="DNA2/NAM7-like_C"/>
</dbReference>
<dbReference type="Pfam" id="PF13087">
    <property type="entry name" value="AAA_12"/>
    <property type="match status" value="1"/>
</dbReference>
<dbReference type="Gene3D" id="3.40.50.300">
    <property type="entry name" value="P-loop containing nucleotide triphosphate hydrolases"/>
    <property type="match status" value="2"/>
</dbReference>
<dbReference type="InterPro" id="IPR027417">
    <property type="entry name" value="P-loop_NTPase"/>
</dbReference>
<reference evidence="3" key="2">
    <citation type="submission" date="2022-01" db="EMBL/GenBank/DDBJ databases">
        <authorList>
            <person name="Yamashiro T."/>
            <person name="Shiraishi A."/>
            <person name="Satake H."/>
            <person name="Nakayama K."/>
        </authorList>
    </citation>
    <scope>NUCLEOTIDE SEQUENCE</scope>
</reference>
<feature type="domain" description="DNA2/NAM7 helicase-like C-terminal" evidence="2">
    <location>
        <begin position="144"/>
        <end position="324"/>
    </location>
</feature>
<reference evidence="3" key="1">
    <citation type="journal article" date="2022" name="Int. J. Mol. Sci.">
        <title>Draft Genome of Tanacetum Coccineum: Genomic Comparison of Closely Related Tanacetum-Family Plants.</title>
        <authorList>
            <person name="Yamashiro T."/>
            <person name="Shiraishi A."/>
            <person name="Nakayama K."/>
            <person name="Satake H."/>
        </authorList>
    </citation>
    <scope>NUCLEOTIDE SEQUENCE</scope>
</reference>
<keyword evidence="3" id="KW-0378">Hydrolase</keyword>
<protein>
    <submittedName>
        <fullName evidence="3">P-loop containing nucleoside triphosphate hydrolase</fullName>
    </submittedName>
</protein>
<keyword evidence="4" id="KW-1185">Reference proteome</keyword>
<accession>A0ABQ5CUL7</accession>
<gene>
    <name evidence="3" type="ORF">Tco_0909856</name>
</gene>
<dbReference type="PANTHER" id="PTHR10887">
    <property type="entry name" value="DNA2/NAM7 HELICASE FAMILY"/>
    <property type="match status" value="1"/>
</dbReference>
<sequence>MVKNCKNPTVTSQLAKKLINIISLFQYIESWQECRVMREVLLQVLEEVLSETVSFPKFTDDREIGNFCLINAHLIFCNASSSSRLHTLETNVELLVIDEAAQLRECESVIPLQLAGLRDVILVRDEMQLPKVVQSKKCLDAEFGRSLFGILVSLKHTKHLLLVQYRMHWTISLFPNKMFYGNRIENGPNVGDISNEKKFLEEDMFGSYSFTNLTQGKVEFGHKRSRKNMVEVALIAELVKRLHIVDAIESKLKDMIYQTGEDGFDFLVNVKNTIDGFQGCEKDVIIISTVTAKGSNSVGFISTDQIANVALTRARHCLSILGNEDAVKHSSEI</sequence>
<evidence type="ECO:0000259" key="2">
    <source>
        <dbReference type="Pfam" id="PF13087"/>
    </source>
</evidence>
<dbReference type="CDD" id="cd18808">
    <property type="entry name" value="SF1_C_Upf1"/>
    <property type="match status" value="1"/>
</dbReference>
<dbReference type="Proteomes" id="UP001151760">
    <property type="component" value="Unassembled WGS sequence"/>
</dbReference>
<dbReference type="EMBL" id="BQNB010014554">
    <property type="protein sequence ID" value="GJT29581.1"/>
    <property type="molecule type" value="Genomic_DNA"/>
</dbReference>
<dbReference type="InterPro" id="IPR045055">
    <property type="entry name" value="DNA2/NAM7-like"/>
</dbReference>